<dbReference type="STRING" id="3476.A0A2P5AX66"/>
<comment type="caution">
    <text evidence="3">The sequence shown here is derived from an EMBL/GenBank/DDBJ whole genome shotgun (WGS) entry which is preliminary data.</text>
</comment>
<organism evidence="3 4">
    <name type="scientific">Parasponia andersonii</name>
    <name type="common">Sponia andersonii</name>
    <dbReference type="NCBI Taxonomy" id="3476"/>
    <lineage>
        <taxon>Eukaryota</taxon>
        <taxon>Viridiplantae</taxon>
        <taxon>Streptophyta</taxon>
        <taxon>Embryophyta</taxon>
        <taxon>Tracheophyta</taxon>
        <taxon>Spermatophyta</taxon>
        <taxon>Magnoliopsida</taxon>
        <taxon>eudicotyledons</taxon>
        <taxon>Gunneridae</taxon>
        <taxon>Pentapetalae</taxon>
        <taxon>rosids</taxon>
        <taxon>fabids</taxon>
        <taxon>Rosales</taxon>
        <taxon>Cannabaceae</taxon>
        <taxon>Parasponia</taxon>
    </lineage>
</organism>
<dbReference type="Gene3D" id="2.130.10.10">
    <property type="entry name" value="YVTN repeat-like/Quinoprotein amine dehydrogenase"/>
    <property type="match status" value="2"/>
</dbReference>
<feature type="repeat" description="WD" evidence="1">
    <location>
        <begin position="241"/>
        <end position="276"/>
    </location>
</feature>
<dbReference type="InterPro" id="IPR015943">
    <property type="entry name" value="WD40/YVTN_repeat-like_dom_sf"/>
</dbReference>
<dbReference type="AlphaFoldDB" id="A0A2P5AX66"/>
<dbReference type="InterPro" id="IPR001680">
    <property type="entry name" value="WD40_rpt"/>
</dbReference>
<feature type="region of interest" description="Disordered" evidence="2">
    <location>
        <begin position="209"/>
        <end position="234"/>
    </location>
</feature>
<dbReference type="SUPFAM" id="SSF50978">
    <property type="entry name" value="WD40 repeat-like"/>
    <property type="match status" value="1"/>
</dbReference>
<keyword evidence="4" id="KW-1185">Reference proteome</keyword>
<dbReference type="PANTHER" id="PTHR45296:SF1">
    <property type="entry name" value="TRANSDUCIN_WD40 REPEAT-LIKE SUPERFAMILY PROTEIN"/>
    <property type="match status" value="1"/>
</dbReference>
<sequence>MTETSPRRLKGHKATATCCIASRDRPGLVLTTGEEVKSFDVHQASSWKPLENYEYNKDEINQIACSYKSSFLAAADDGGDVKPNYMQFDEWSTSFQKHKRKPNLKCSSCAFVQSVISGGLDSKLVIWDFSKGRPYKIVDFGLHDGNNGGGGGQCFNPAFIHAIVVPDIDMLNKTNKICVIARGDGAVDVINIETELAVIKSISSKISQKGSQSRSTNKSSKADAENPDQNGRTRLHLDYSLGGHTASVSSVAFSMFGERGKFIISGGNDKSIKVWDWSRYFDAEQTSSSSDILQSNISLSKKVNWLCTTPTESENLIVCDTTKVVKVYSVS</sequence>
<gene>
    <name evidence="3" type="ORF">PanWU01x14_292150</name>
</gene>
<dbReference type="PROSITE" id="PS50294">
    <property type="entry name" value="WD_REPEATS_REGION"/>
    <property type="match status" value="1"/>
</dbReference>
<keyword evidence="1" id="KW-0853">WD repeat</keyword>
<dbReference type="Proteomes" id="UP000237105">
    <property type="component" value="Unassembled WGS sequence"/>
</dbReference>
<evidence type="ECO:0000313" key="3">
    <source>
        <dbReference type="EMBL" id="PON41143.1"/>
    </source>
</evidence>
<accession>A0A2P5AX66</accession>
<dbReference type="PANTHER" id="PTHR45296">
    <property type="entry name" value="TRANSDUCIN/WD40 REPEAT-LIKE SUPERFAMILY PROTEIN"/>
    <property type="match status" value="1"/>
</dbReference>
<dbReference type="Pfam" id="PF00400">
    <property type="entry name" value="WD40"/>
    <property type="match status" value="1"/>
</dbReference>
<dbReference type="OrthoDB" id="2161379at2759"/>
<dbReference type="PROSITE" id="PS50082">
    <property type="entry name" value="WD_REPEATS_2"/>
    <property type="match status" value="1"/>
</dbReference>
<dbReference type="SMART" id="SM00320">
    <property type="entry name" value="WD40"/>
    <property type="match status" value="5"/>
</dbReference>
<proteinExistence type="predicted"/>
<protein>
    <submittedName>
        <fullName evidence="3">Guanine nucleotide-binding protein, beta subunit</fullName>
    </submittedName>
</protein>
<evidence type="ECO:0000256" key="2">
    <source>
        <dbReference type="SAM" id="MobiDB-lite"/>
    </source>
</evidence>
<name>A0A2P5AX66_PARAD</name>
<dbReference type="InterPro" id="IPR036322">
    <property type="entry name" value="WD40_repeat_dom_sf"/>
</dbReference>
<dbReference type="EMBL" id="JXTB01000422">
    <property type="protein sequence ID" value="PON41143.1"/>
    <property type="molecule type" value="Genomic_DNA"/>
</dbReference>
<evidence type="ECO:0000256" key="1">
    <source>
        <dbReference type="PROSITE-ProRule" id="PRU00221"/>
    </source>
</evidence>
<evidence type="ECO:0000313" key="4">
    <source>
        <dbReference type="Proteomes" id="UP000237105"/>
    </source>
</evidence>
<reference evidence="4" key="1">
    <citation type="submission" date="2016-06" db="EMBL/GenBank/DDBJ databases">
        <title>Parallel loss of symbiosis genes in relatives of nitrogen-fixing non-legume Parasponia.</title>
        <authorList>
            <person name="Van Velzen R."/>
            <person name="Holmer R."/>
            <person name="Bu F."/>
            <person name="Rutten L."/>
            <person name="Van Zeijl A."/>
            <person name="Liu W."/>
            <person name="Santuari L."/>
            <person name="Cao Q."/>
            <person name="Sharma T."/>
            <person name="Shen D."/>
            <person name="Roswanjaya Y."/>
            <person name="Wardhani T."/>
            <person name="Kalhor M.S."/>
            <person name="Jansen J."/>
            <person name="Van den Hoogen J."/>
            <person name="Gungor B."/>
            <person name="Hartog M."/>
            <person name="Hontelez J."/>
            <person name="Verver J."/>
            <person name="Yang W.-C."/>
            <person name="Schijlen E."/>
            <person name="Repin R."/>
            <person name="Schilthuizen M."/>
            <person name="Schranz E."/>
            <person name="Heidstra R."/>
            <person name="Miyata K."/>
            <person name="Fedorova E."/>
            <person name="Kohlen W."/>
            <person name="Bisseling T."/>
            <person name="Smit S."/>
            <person name="Geurts R."/>
        </authorList>
    </citation>
    <scope>NUCLEOTIDE SEQUENCE [LARGE SCALE GENOMIC DNA]</scope>
    <source>
        <strain evidence="4">cv. WU1-14</strain>
    </source>
</reference>